<dbReference type="InterPro" id="IPR057253">
    <property type="entry name" value="CoiA-like_N"/>
</dbReference>
<dbReference type="Pfam" id="PF06054">
    <property type="entry name" value="CoiA_nuc"/>
    <property type="match status" value="1"/>
</dbReference>
<dbReference type="EMBL" id="JAARRG010000002">
    <property type="protein sequence ID" value="MBC1485675.1"/>
    <property type="molecule type" value="Genomic_DNA"/>
</dbReference>
<dbReference type="Pfam" id="PF25166">
    <property type="entry name" value="CoiA_C"/>
    <property type="match status" value="1"/>
</dbReference>
<protein>
    <submittedName>
        <fullName evidence="4">Competence protein CoiA</fullName>
    </submittedName>
</protein>
<sequence>MIIIFTARNNQGETFTITKMNVDRIRQEDKLFCKACLSPVIIKAGEIKIPHFAHEKSTKCAFASEGESQQHLLAKSQLMSWFCYQGIAVDLECYFPTITRQADIFVNHTSVIEFQCSSVPISELVRRTMDYLSLELDVYWILGQPIRKERGRIYLTAFQLAFIQSEPKLGYHFWHYSPEKEIFTLFYHLTFEKGRSFFASEMQFSLKENLNDWKRKIARIISRVAYVKRDRGLERQKICFYYAKFKKHGQFMKKLYNAGYYLHYLPKEVGVDLAEQFLVITPAIEWQFDLWDSFFNRLEKGDTFSEAYFFEKFRLVVTKVSTIWLPPDEYLKLGLAYIDYLVETGVVGVIPEKRYRMKREMVCIHEAVH</sequence>
<evidence type="ECO:0000313" key="5">
    <source>
        <dbReference type="Proteomes" id="UP000523362"/>
    </source>
</evidence>
<evidence type="ECO:0000259" key="2">
    <source>
        <dbReference type="Pfam" id="PF25164"/>
    </source>
</evidence>
<reference evidence="4 5" key="1">
    <citation type="submission" date="2020-03" db="EMBL/GenBank/DDBJ databases">
        <title>Soil Listeria distribution.</title>
        <authorList>
            <person name="Liao J."/>
            <person name="Wiedmann M."/>
        </authorList>
    </citation>
    <scope>NUCLEOTIDE SEQUENCE [LARGE SCALE GENOMIC DNA]</scope>
    <source>
        <strain evidence="4 5">FSL L7-1560</strain>
    </source>
</reference>
<evidence type="ECO:0000259" key="1">
    <source>
        <dbReference type="Pfam" id="PF06054"/>
    </source>
</evidence>
<evidence type="ECO:0000259" key="3">
    <source>
        <dbReference type="Pfam" id="PF25166"/>
    </source>
</evidence>
<dbReference type="RefSeq" id="WP_181249692.1">
    <property type="nucleotide sequence ID" value="NZ_CP063071.1"/>
</dbReference>
<gene>
    <name evidence="4" type="ORF">HB897_05445</name>
</gene>
<dbReference type="AlphaFoldDB" id="A0A7X1C692"/>
<organism evidence="4 5">
    <name type="scientific">Listeria seeligeri</name>
    <dbReference type="NCBI Taxonomy" id="1640"/>
    <lineage>
        <taxon>Bacteria</taxon>
        <taxon>Bacillati</taxon>
        <taxon>Bacillota</taxon>
        <taxon>Bacilli</taxon>
        <taxon>Bacillales</taxon>
        <taxon>Listeriaceae</taxon>
        <taxon>Listeria</taxon>
    </lineage>
</organism>
<feature type="domain" description="Competence protein CoiA nuclease-like" evidence="1">
    <location>
        <begin position="67"/>
        <end position="208"/>
    </location>
</feature>
<dbReference type="PIRSF" id="PIRSF007487">
    <property type="entry name" value="Competence-induced_CoiA_bac"/>
    <property type="match status" value="1"/>
</dbReference>
<dbReference type="InterPro" id="IPR057252">
    <property type="entry name" value="CoiA_C"/>
</dbReference>
<feature type="domain" description="Competence protein CoiA C-terminal" evidence="3">
    <location>
        <begin position="221"/>
        <end position="366"/>
    </location>
</feature>
<dbReference type="Proteomes" id="UP000523362">
    <property type="component" value="Unassembled WGS sequence"/>
</dbReference>
<accession>A0A7X1C692</accession>
<proteinExistence type="predicted"/>
<dbReference type="InterPro" id="IPR021176">
    <property type="entry name" value="Competence-induced_CoiA"/>
</dbReference>
<name>A0A7X1C692_LISSE</name>
<dbReference type="InterPro" id="IPR010330">
    <property type="entry name" value="CoiA_nuc"/>
</dbReference>
<comment type="caution">
    <text evidence="4">The sequence shown here is derived from an EMBL/GenBank/DDBJ whole genome shotgun (WGS) entry which is preliminary data.</text>
</comment>
<evidence type="ECO:0000313" key="4">
    <source>
        <dbReference type="EMBL" id="MBC1485675.1"/>
    </source>
</evidence>
<feature type="domain" description="Competence protein CoiA-like N-terminal" evidence="2">
    <location>
        <begin position="18"/>
        <end position="62"/>
    </location>
</feature>
<dbReference type="Pfam" id="PF25164">
    <property type="entry name" value="CoiA_N"/>
    <property type="match status" value="1"/>
</dbReference>